<dbReference type="GO" id="GO:0005739">
    <property type="term" value="C:mitochondrion"/>
    <property type="evidence" value="ECO:0007669"/>
    <property type="project" value="TreeGrafter"/>
</dbReference>
<sequence>MASMMLRSRSILGAISSRSKFPLNSIKFDSNSVVSSSSNRYSHPISNFHRLSYSSNYSTTSTPSSAQSLQPRSSQSILFSSPNPPILSPNNGTILFESDRGFKFLTLGLLGIGQMIFYTSVSGFLIYSDLNKISPPTELAIELKNSLPFTSWFTYAGAVISVFFTGILSVYSRRFVARLTLLRNDTQSRLKTVPQSGISSVKGTCIGITTYTMFGREREMIVAKLRDILPGKHSEKSSWWSFRVKDRKFLFLIDPKRSVLDREMLLALIKGGRNVFSLLEIRAKSGLNSKTSLKIQQSMKIKR</sequence>
<keyword evidence="1" id="KW-1133">Transmembrane helix</keyword>
<organism evidence="2">
    <name type="scientific">Timspurckia oligopyrenoides</name>
    <dbReference type="NCBI Taxonomy" id="708627"/>
    <lineage>
        <taxon>Eukaryota</taxon>
        <taxon>Rhodophyta</taxon>
        <taxon>Bangiophyceae</taxon>
        <taxon>Porphyridiales</taxon>
        <taxon>Porphyridiaceae</taxon>
        <taxon>Timspurckia</taxon>
    </lineage>
</organism>
<accession>A0A7S0ZF08</accession>
<evidence type="ECO:0000256" key="1">
    <source>
        <dbReference type="SAM" id="Phobius"/>
    </source>
</evidence>
<dbReference type="InterPro" id="IPR026100">
    <property type="entry name" value="Tmem223"/>
</dbReference>
<evidence type="ECO:0000313" key="2">
    <source>
        <dbReference type="EMBL" id="CAD8819707.1"/>
    </source>
</evidence>
<gene>
    <name evidence="2" type="ORF">TOLI1172_LOCUS4096</name>
</gene>
<keyword evidence="1" id="KW-0812">Transmembrane</keyword>
<dbReference type="EMBL" id="HBFP01005762">
    <property type="protein sequence ID" value="CAD8819707.1"/>
    <property type="molecule type" value="Transcribed_RNA"/>
</dbReference>
<reference evidence="2" key="1">
    <citation type="submission" date="2021-01" db="EMBL/GenBank/DDBJ databases">
        <authorList>
            <person name="Corre E."/>
            <person name="Pelletier E."/>
            <person name="Niang G."/>
            <person name="Scheremetjew M."/>
            <person name="Finn R."/>
            <person name="Kale V."/>
            <person name="Holt S."/>
            <person name="Cochrane G."/>
            <person name="Meng A."/>
            <person name="Brown T."/>
            <person name="Cohen L."/>
        </authorList>
    </citation>
    <scope>NUCLEOTIDE SEQUENCE</scope>
    <source>
        <strain evidence="2">CCMP3278</strain>
    </source>
</reference>
<feature type="transmembrane region" description="Helical" evidence="1">
    <location>
        <begin position="152"/>
        <end position="171"/>
    </location>
</feature>
<dbReference type="PANTHER" id="PTHR14549:SF2">
    <property type="entry name" value="TRANSMEMBRANE PROTEIN 223"/>
    <property type="match status" value="1"/>
</dbReference>
<protein>
    <submittedName>
        <fullName evidence="2">Uncharacterized protein</fullName>
    </submittedName>
</protein>
<dbReference type="InterPro" id="IPR045325">
    <property type="entry name" value="TMEM70/TMEM186/TMEM223"/>
</dbReference>
<dbReference type="AlphaFoldDB" id="A0A7S0ZF08"/>
<dbReference type="PANTHER" id="PTHR14549">
    <property type="entry name" value="TRANSMEMBRANE PROTEIN 223"/>
    <property type="match status" value="1"/>
</dbReference>
<name>A0A7S0ZF08_9RHOD</name>
<keyword evidence="1" id="KW-0472">Membrane</keyword>
<dbReference type="Pfam" id="PF06979">
    <property type="entry name" value="TMEM70"/>
    <property type="match status" value="1"/>
</dbReference>
<proteinExistence type="predicted"/>
<feature type="transmembrane region" description="Helical" evidence="1">
    <location>
        <begin position="104"/>
        <end position="127"/>
    </location>
</feature>